<dbReference type="Proteomes" id="UP000295718">
    <property type="component" value="Unassembled WGS sequence"/>
</dbReference>
<dbReference type="SFLD" id="SFLDF00288">
    <property type="entry name" value="HemN-like__clustered_with_nucl"/>
    <property type="match status" value="1"/>
</dbReference>
<sequence>MLGIYIHIPFCIKKCLYCDFLSFPATERDKEAYAAALLKEIETEAFRYEGRFVDTIFFGGGTPSILQTAYIENIMDTLRNYYRFSRNPEITIEVNPCTADAEKLSRYKAAGINRLSIGAQSVQDSELKALGRAHNAADFFATFKMAREAGFDNVNVDLMSALPGQTAEGYLETLHKVADLKPEHISAYSLIIEEGTPFFDRYGESGSEGGAGNGLPSEEEERRMYEETGKQMEEAGYCRYEISNYALKGKECRHNCAYWKRYDYAGFGLGASSMVGNVRWKNTVRMQTYLDAYGAGKAHRDVKEEIQRLGRAEQMEEFMFLGLRLTEGVSRTVFFEAFHEDMENIYGDVLRRLLENGLVDSGERVKLTPYGRDVSNYVMAQFLF</sequence>
<dbReference type="InterPro" id="IPR004559">
    <property type="entry name" value="HemW-like"/>
</dbReference>
<evidence type="ECO:0000256" key="7">
    <source>
        <dbReference type="ARBA" id="ARBA00023014"/>
    </source>
</evidence>
<evidence type="ECO:0000256" key="4">
    <source>
        <dbReference type="ARBA" id="ARBA00022691"/>
    </source>
</evidence>
<dbReference type="EMBL" id="SLUO01000011">
    <property type="protein sequence ID" value="TCL56608.1"/>
    <property type="molecule type" value="Genomic_DNA"/>
</dbReference>
<dbReference type="InterPro" id="IPR034505">
    <property type="entry name" value="Coproporphyrinogen-III_oxidase"/>
</dbReference>
<dbReference type="InterPro" id="IPR013785">
    <property type="entry name" value="Aldolase_TIM"/>
</dbReference>
<keyword evidence="5 9" id="KW-0479">Metal-binding</keyword>
<dbReference type="GO" id="GO:0051539">
    <property type="term" value="F:4 iron, 4 sulfur cluster binding"/>
    <property type="evidence" value="ECO:0007669"/>
    <property type="project" value="UniProtKB-UniRule"/>
</dbReference>
<dbReference type="Pfam" id="PF06969">
    <property type="entry name" value="HemN_C"/>
    <property type="match status" value="1"/>
</dbReference>
<keyword evidence="7 9" id="KW-0411">Iron-sulfur</keyword>
<name>A0A4R1QS11_9FIRM</name>
<comment type="caution">
    <text evidence="11">The sequence shown here is derived from an EMBL/GenBank/DDBJ whole genome shotgun (WGS) entry which is preliminary data.</text>
</comment>
<dbReference type="SMART" id="SM00729">
    <property type="entry name" value="Elp3"/>
    <property type="match status" value="1"/>
</dbReference>
<dbReference type="SFLD" id="SFLDG01065">
    <property type="entry name" value="anaerobic_coproporphyrinogen-I"/>
    <property type="match status" value="1"/>
</dbReference>
<dbReference type="STRING" id="1469948.GCA_000732725_01589"/>
<dbReference type="PROSITE" id="PS51918">
    <property type="entry name" value="RADICAL_SAM"/>
    <property type="match status" value="1"/>
</dbReference>
<proteinExistence type="inferred from homology"/>
<keyword evidence="9" id="KW-0963">Cytoplasm</keyword>
<evidence type="ECO:0000259" key="10">
    <source>
        <dbReference type="PROSITE" id="PS51918"/>
    </source>
</evidence>
<dbReference type="GO" id="GO:0005737">
    <property type="term" value="C:cytoplasm"/>
    <property type="evidence" value="ECO:0007669"/>
    <property type="project" value="UniProtKB-SubCell"/>
</dbReference>
<comment type="subcellular location">
    <subcellularLocation>
        <location evidence="9">Cytoplasm</location>
    </subcellularLocation>
</comment>
<accession>A0A4R1QS11</accession>
<organism evidence="11 12">
    <name type="scientific">Kineothrix alysoides</name>
    <dbReference type="NCBI Taxonomy" id="1469948"/>
    <lineage>
        <taxon>Bacteria</taxon>
        <taxon>Bacillati</taxon>
        <taxon>Bacillota</taxon>
        <taxon>Clostridia</taxon>
        <taxon>Lachnospirales</taxon>
        <taxon>Lachnospiraceae</taxon>
        <taxon>Kineothrix</taxon>
    </lineage>
</organism>
<dbReference type="SFLD" id="SFLDG01082">
    <property type="entry name" value="B12-binding_domain_containing"/>
    <property type="match status" value="1"/>
</dbReference>
<dbReference type="RefSeq" id="WP_031390304.1">
    <property type="nucleotide sequence ID" value="NZ_JPNB01000001.1"/>
</dbReference>
<dbReference type="GO" id="GO:0006779">
    <property type="term" value="P:porphyrin-containing compound biosynthetic process"/>
    <property type="evidence" value="ECO:0007669"/>
    <property type="project" value="InterPro"/>
</dbReference>
<comment type="similarity">
    <text evidence="1">Belongs to the anaerobic coproporphyrinogen-III oxidase family. HemW subfamily.</text>
</comment>
<dbReference type="CDD" id="cd01335">
    <property type="entry name" value="Radical_SAM"/>
    <property type="match status" value="1"/>
</dbReference>
<dbReference type="InterPro" id="IPR007197">
    <property type="entry name" value="rSAM"/>
</dbReference>
<dbReference type="GO" id="GO:0004109">
    <property type="term" value="F:coproporphyrinogen oxidase activity"/>
    <property type="evidence" value="ECO:0007669"/>
    <property type="project" value="InterPro"/>
</dbReference>
<dbReference type="NCBIfam" id="TIGR00539">
    <property type="entry name" value="hemN_rel"/>
    <property type="match status" value="1"/>
</dbReference>
<keyword evidence="3 9" id="KW-0349">Heme</keyword>
<dbReference type="InterPro" id="IPR006638">
    <property type="entry name" value="Elp3/MiaA/NifB-like_rSAM"/>
</dbReference>
<dbReference type="AlphaFoldDB" id="A0A4R1QS11"/>
<evidence type="ECO:0000256" key="1">
    <source>
        <dbReference type="ARBA" id="ARBA00006100"/>
    </source>
</evidence>
<gene>
    <name evidence="11" type="ORF">EDD76_111102</name>
</gene>
<comment type="function">
    <text evidence="9">Probably acts as a heme chaperone, transferring heme to an unknown acceptor. Binds one molecule of heme per monomer, possibly covalently. Binds 1 [4Fe-4S] cluster. The cluster is coordinated with 3 cysteines and an exchangeable S-adenosyl-L-methionine.</text>
</comment>
<dbReference type="SFLD" id="SFLDS00029">
    <property type="entry name" value="Radical_SAM"/>
    <property type="match status" value="1"/>
</dbReference>
<dbReference type="PANTHER" id="PTHR13932">
    <property type="entry name" value="COPROPORPHYRINIGEN III OXIDASE"/>
    <property type="match status" value="1"/>
</dbReference>
<keyword evidence="9" id="KW-0004">4Fe-4S</keyword>
<evidence type="ECO:0000256" key="2">
    <source>
        <dbReference type="ARBA" id="ARBA00017228"/>
    </source>
</evidence>
<dbReference type="SUPFAM" id="SSF102114">
    <property type="entry name" value="Radical SAM enzymes"/>
    <property type="match status" value="1"/>
</dbReference>
<evidence type="ECO:0000256" key="6">
    <source>
        <dbReference type="ARBA" id="ARBA00023004"/>
    </source>
</evidence>
<keyword evidence="6 9" id="KW-0408">Iron</keyword>
<protein>
    <recommendedName>
        <fullName evidence="2 9">Heme chaperone HemW</fullName>
    </recommendedName>
</protein>
<dbReference type="InterPro" id="IPR010723">
    <property type="entry name" value="HemN_C"/>
</dbReference>
<dbReference type="Gene3D" id="3.20.20.70">
    <property type="entry name" value="Aldolase class I"/>
    <property type="match status" value="1"/>
</dbReference>
<dbReference type="GO" id="GO:0046872">
    <property type="term" value="F:metal ion binding"/>
    <property type="evidence" value="ECO:0007669"/>
    <property type="project" value="UniProtKB-UniRule"/>
</dbReference>
<evidence type="ECO:0000256" key="8">
    <source>
        <dbReference type="ARBA" id="ARBA00023186"/>
    </source>
</evidence>
<reference evidence="11 12" key="1">
    <citation type="submission" date="2019-03" db="EMBL/GenBank/DDBJ databases">
        <title>Genomic Encyclopedia of Type Strains, Phase IV (KMG-IV): sequencing the most valuable type-strain genomes for metagenomic binning, comparative biology and taxonomic classification.</title>
        <authorList>
            <person name="Goeker M."/>
        </authorList>
    </citation>
    <scope>NUCLEOTIDE SEQUENCE [LARGE SCALE GENOMIC DNA]</scope>
    <source>
        <strain evidence="11 12">DSM 100556</strain>
    </source>
</reference>
<feature type="domain" description="Radical SAM core" evidence="10">
    <location>
        <begin position="1"/>
        <end position="241"/>
    </location>
</feature>
<evidence type="ECO:0000256" key="3">
    <source>
        <dbReference type="ARBA" id="ARBA00022617"/>
    </source>
</evidence>
<dbReference type="OrthoDB" id="9808022at2"/>
<dbReference type="PANTHER" id="PTHR13932:SF5">
    <property type="entry name" value="RADICAL S-ADENOSYL METHIONINE DOMAIN-CONTAINING PROTEIN 1, MITOCHONDRIAL"/>
    <property type="match status" value="1"/>
</dbReference>
<keyword evidence="12" id="KW-1185">Reference proteome</keyword>
<evidence type="ECO:0000313" key="11">
    <source>
        <dbReference type="EMBL" id="TCL56608.1"/>
    </source>
</evidence>
<keyword evidence="4 9" id="KW-0949">S-adenosyl-L-methionine</keyword>
<dbReference type="InterPro" id="IPR058240">
    <property type="entry name" value="rSAM_sf"/>
</dbReference>
<dbReference type="SFLD" id="SFLDF00562">
    <property type="entry name" value="HemN-like__clustered_with_heat"/>
    <property type="match status" value="1"/>
</dbReference>
<evidence type="ECO:0000256" key="9">
    <source>
        <dbReference type="RuleBase" id="RU364116"/>
    </source>
</evidence>
<dbReference type="Pfam" id="PF04055">
    <property type="entry name" value="Radical_SAM"/>
    <property type="match status" value="1"/>
</dbReference>
<keyword evidence="8 9" id="KW-0143">Chaperone</keyword>
<evidence type="ECO:0000256" key="5">
    <source>
        <dbReference type="ARBA" id="ARBA00022723"/>
    </source>
</evidence>
<evidence type="ECO:0000313" key="12">
    <source>
        <dbReference type="Proteomes" id="UP000295718"/>
    </source>
</evidence>